<dbReference type="InterPro" id="IPR036913">
    <property type="entry name" value="YegP-like_sf"/>
</dbReference>
<sequence length="89" mass="10203">MNRRPIYVDQRENRKGDFWYAVRGANGETVLTSKMYRQRWRAVRAARAFITSIAPAPVSFTYWSGPTPASVKAGTSRGKLIQHTERVRC</sequence>
<evidence type="ECO:0000313" key="1">
    <source>
        <dbReference type="EMBL" id="GAT13183.1"/>
    </source>
</evidence>
<dbReference type="STRING" id="1797.RMCT_0155"/>
<dbReference type="Proteomes" id="UP000069654">
    <property type="component" value="Unassembled WGS sequence"/>
</dbReference>
<gene>
    <name evidence="1" type="ORF">RMCT_0155</name>
</gene>
<proteinExistence type="predicted"/>
<dbReference type="AlphaFoldDB" id="A0A100XB60"/>
<dbReference type="OrthoDB" id="9802792at2"/>
<protein>
    <submittedName>
        <fullName evidence="1">Uncharacterized protein</fullName>
    </submittedName>
</protein>
<dbReference type="SUPFAM" id="SSF160113">
    <property type="entry name" value="YegP-like"/>
    <property type="match status" value="1"/>
</dbReference>
<comment type="caution">
    <text evidence="1">The sequence shown here is derived from an EMBL/GenBank/DDBJ whole genome shotgun (WGS) entry which is preliminary data.</text>
</comment>
<evidence type="ECO:0000313" key="2">
    <source>
        <dbReference type="Proteomes" id="UP000069654"/>
    </source>
</evidence>
<dbReference type="RefSeq" id="WP_003925166.1">
    <property type="nucleotide sequence ID" value="NZ_BCTB01000001.1"/>
</dbReference>
<name>A0A100XB60_MYCTH</name>
<reference evidence="1 2" key="1">
    <citation type="journal article" date="2016" name="Genome Announc.">
        <title>Draft Genome Sequences of Five Rapidly Growing Mycobacterium Species, M. thermoresistibile, M. fortuitum subsp. acetamidolyticum, M. canariasense, M. brisbanense, and M. novocastrense.</title>
        <authorList>
            <person name="Katahira K."/>
            <person name="Ogura Y."/>
            <person name="Gotoh Y."/>
            <person name="Hayashi T."/>
        </authorList>
    </citation>
    <scope>NUCLEOTIDE SEQUENCE [LARGE SCALE GENOMIC DNA]</scope>
    <source>
        <strain evidence="1 2">JCM6362</strain>
    </source>
</reference>
<accession>A0A100XB60</accession>
<reference evidence="2" key="2">
    <citation type="submission" date="2016-02" db="EMBL/GenBank/DDBJ databases">
        <title>Draft genome sequence of five rapidly growing Mycobacterium species.</title>
        <authorList>
            <person name="Katahira K."/>
            <person name="Gotou Y."/>
            <person name="Iida K."/>
            <person name="Ogura Y."/>
            <person name="Hayashi T."/>
        </authorList>
    </citation>
    <scope>NUCLEOTIDE SEQUENCE [LARGE SCALE GENOMIC DNA]</scope>
    <source>
        <strain evidence="2">JCM6362</strain>
    </source>
</reference>
<dbReference type="EMBL" id="BCTB01000001">
    <property type="protein sequence ID" value="GAT13183.1"/>
    <property type="molecule type" value="Genomic_DNA"/>
</dbReference>
<organism evidence="1 2">
    <name type="scientific">Mycolicibacterium thermoresistibile</name>
    <name type="common">Mycobacterium thermoresistibile</name>
    <dbReference type="NCBI Taxonomy" id="1797"/>
    <lineage>
        <taxon>Bacteria</taxon>
        <taxon>Bacillati</taxon>
        <taxon>Actinomycetota</taxon>
        <taxon>Actinomycetes</taxon>
        <taxon>Mycobacteriales</taxon>
        <taxon>Mycobacteriaceae</taxon>
        <taxon>Mycolicibacterium</taxon>
    </lineage>
</organism>